<evidence type="ECO:0000313" key="2">
    <source>
        <dbReference type="Proteomes" id="UP001153269"/>
    </source>
</evidence>
<organism evidence="1 2">
    <name type="scientific">Pleuronectes platessa</name>
    <name type="common">European plaice</name>
    <dbReference type="NCBI Taxonomy" id="8262"/>
    <lineage>
        <taxon>Eukaryota</taxon>
        <taxon>Metazoa</taxon>
        <taxon>Chordata</taxon>
        <taxon>Craniata</taxon>
        <taxon>Vertebrata</taxon>
        <taxon>Euteleostomi</taxon>
        <taxon>Actinopterygii</taxon>
        <taxon>Neopterygii</taxon>
        <taxon>Teleostei</taxon>
        <taxon>Neoteleostei</taxon>
        <taxon>Acanthomorphata</taxon>
        <taxon>Carangaria</taxon>
        <taxon>Pleuronectiformes</taxon>
        <taxon>Pleuronectoidei</taxon>
        <taxon>Pleuronectidae</taxon>
        <taxon>Pleuronectes</taxon>
    </lineage>
</organism>
<keyword evidence="2" id="KW-1185">Reference proteome</keyword>
<dbReference type="AlphaFoldDB" id="A0A9N7YHG2"/>
<dbReference type="Proteomes" id="UP001153269">
    <property type="component" value="Unassembled WGS sequence"/>
</dbReference>
<comment type="caution">
    <text evidence="1">The sequence shown here is derived from an EMBL/GenBank/DDBJ whole genome shotgun (WGS) entry which is preliminary data.</text>
</comment>
<sequence>MSYTFLYAVKFDVIKRNAEQRPCESIERDHNALCFCVFRRSVPALLRSVRLPACVHCFICFVYSRCGDVMCERKKPSESPPSRGGVQVSVSPCAFDDPLYRSLAKKKFHGLAQRSALEKGFEFGLNRRTQRSKLIRSLRHIRSPSVLSVYGTQTVKTANKLKVTLAGAPEHSSYFPFSPIITLQITLGIKNPALICEHVWGAGRTVTALPCTLSTGSECEDCEETIKEKPAE</sequence>
<evidence type="ECO:0000313" key="1">
    <source>
        <dbReference type="EMBL" id="CAB1424354.1"/>
    </source>
</evidence>
<proteinExistence type="predicted"/>
<reference evidence="1" key="1">
    <citation type="submission" date="2020-03" db="EMBL/GenBank/DDBJ databases">
        <authorList>
            <person name="Weist P."/>
        </authorList>
    </citation>
    <scope>NUCLEOTIDE SEQUENCE</scope>
</reference>
<dbReference type="EMBL" id="CADEAL010000725">
    <property type="protein sequence ID" value="CAB1424354.1"/>
    <property type="molecule type" value="Genomic_DNA"/>
</dbReference>
<name>A0A9N7YHG2_PLEPL</name>
<gene>
    <name evidence="1" type="ORF">PLEPLA_LOCUS12279</name>
</gene>
<accession>A0A9N7YHG2</accession>
<protein>
    <submittedName>
        <fullName evidence="1">Uncharacterized protein</fullName>
    </submittedName>
</protein>